<sequence>MTSIRHALVTTVLACAALTLTACQPDDGTDAGAAVTPSATASHAGKAGGQDSDKGSGKGSGKGSDKGGAKSACHTLAPGHKYVQVESVSGAMNTLTTKDATQNCNPDEGAFYQAKGKEHEYTVASGATPIYVLHVKKKGPAKMTAAGGGIEHVRICADGTAQDTGTPADTSDCYGENFYDVVVNSAGKLTEMTELYGS</sequence>
<evidence type="ECO:0008006" key="5">
    <source>
        <dbReference type="Google" id="ProtNLM"/>
    </source>
</evidence>
<feature type="chain" id="PRO_5038919841" description="DUF3558 domain-containing protein" evidence="2">
    <location>
        <begin position="23"/>
        <end position="198"/>
    </location>
</feature>
<dbReference type="Proteomes" id="UP000655443">
    <property type="component" value="Unassembled WGS sequence"/>
</dbReference>
<feature type="signal peptide" evidence="2">
    <location>
        <begin position="1"/>
        <end position="22"/>
    </location>
</feature>
<dbReference type="EMBL" id="BMVG01000001">
    <property type="protein sequence ID" value="GHD99323.1"/>
    <property type="molecule type" value="Genomic_DNA"/>
</dbReference>
<dbReference type="RefSeq" id="WP_189948815.1">
    <property type="nucleotide sequence ID" value="NZ_BMVG01000001.1"/>
</dbReference>
<feature type="region of interest" description="Disordered" evidence="1">
    <location>
        <begin position="31"/>
        <end position="72"/>
    </location>
</feature>
<evidence type="ECO:0000256" key="2">
    <source>
        <dbReference type="SAM" id="SignalP"/>
    </source>
</evidence>
<evidence type="ECO:0000256" key="1">
    <source>
        <dbReference type="SAM" id="MobiDB-lite"/>
    </source>
</evidence>
<dbReference type="PROSITE" id="PS51257">
    <property type="entry name" value="PROKAR_LIPOPROTEIN"/>
    <property type="match status" value="1"/>
</dbReference>
<keyword evidence="4" id="KW-1185">Reference proteome</keyword>
<protein>
    <recommendedName>
        <fullName evidence="5">DUF3558 domain-containing protein</fullName>
    </recommendedName>
</protein>
<accession>A0A919D0E9</accession>
<evidence type="ECO:0000313" key="4">
    <source>
        <dbReference type="Proteomes" id="UP000655443"/>
    </source>
</evidence>
<comment type="caution">
    <text evidence="3">The sequence shown here is derived from an EMBL/GenBank/DDBJ whole genome shotgun (WGS) entry which is preliminary data.</text>
</comment>
<proteinExistence type="predicted"/>
<reference evidence="3" key="1">
    <citation type="journal article" date="2014" name="Int. J. Syst. Evol. Microbiol.">
        <title>Complete genome sequence of Corynebacterium casei LMG S-19264T (=DSM 44701T), isolated from a smear-ripened cheese.</title>
        <authorList>
            <consortium name="US DOE Joint Genome Institute (JGI-PGF)"/>
            <person name="Walter F."/>
            <person name="Albersmeier A."/>
            <person name="Kalinowski J."/>
            <person name="Ruckert C."/>
        </authorList>
    </citation>
    <scope>NUCLEOTIDE SEQUENCE</scope>
    <source>
        <strain evidence="3">JCM 4714</strain>
    </source>
</reference>
<evidence type="ECO:0000313" key="3">
    <source>
        <dbReference type="EMBL" id="GHD99323.1"/>
    </source>
</evidence>
<keyword evidence="2" id="KW-0732">Signal</keyword>
<reference evidence="3" key="2">
    <citation type="submission" date="2020-09" db="EMBL/GenBank/DDBJ databases">
        <authorList>
            <person name="Sun Q."/>
            <person name="Ohkuma M."/>
        </authorList>
    </citation>
    <scope>NUCLEOTIDE SEQUENCE</scope>
    <source>
        <strain evidence="3">JCM 4714</strain>
    </source>
</reference>
<name>A0A919D0E9_9ACTN</name>
<organism evidence="3 4">
    <name type="scientific">Streptomyces alanosinicus</name>
    <dbReference type="NCBI Taxonomy" id="68171"/>
    <lineage>
        <taxon>Bacteria</taxon>
        <taxon>Bacillati</taxon>
        <taxon>Actinomycetota</taxon>
        <taxon>Actinomycetes</taxon>
        <taxon>Kitasatosporales</taxon>
        <taxon>Streptomycetaceae</taxon>
        <taxon>Streptomyces</taxon>
    </lineage>
</organism>
<gene>
    <name evidence="3" type="ORF">GCM10010339_10170</name>
</gene>
<dbReference type="AlphaFoldDB" id="A0A919D0E9"/>